<dbReference type="Proteomes" id="UP001143910">
    <property type="component" value="Unassembled WGS sequence"/>
</dbReference>
<accession>A0ACC1NPF9</accession>
<proteinExistence type="predicted"/>
<keyword evidence="2" id="KW-1185">Reference proteome</keyword>
<organism evidence="1 2">
    <name type="scientific">Zarea fungicola</name>
    <dbReference type="NCBI Taxonomy" id="93591"/>
    <lineage>
        <taxon>Eukaryota</taxon>
        <taxon>Fungi</taxon>
        <taxon>Dikarya</taxon>
        <taxon>Ascomycota</taxon>
        <taxon>Pezizomycotina</taxon>
        <taxon>Sordariomycetes</taxon>
        <taxon>Hypocreomycetidae</taxon>
        <taxon>Hypocreales</taxon>
        <taxon>Cordycipitaceae</taxon>
        <taxon>Zarea</taxon>
    </lineage>
</organism>
<evidence type="ECO:0000313" key="1">
    <source>
        <dbReference type="EMBL" id="KAJ2980792.1"/>
    </source>
</evidence>
<dbReference type="EMBL" id="JANJQO010000172">
    <property type="protein sequence ID" value="KAJ2980792.1"/>
    <property type="molecule type" value="Genomic_DNA"/>
</dbReference>
<name>A0ACC1NPF9_9HYPO</name>
<sequence length="307" mass="32818">MKLLALLPPLVAIMTVVDAKLISSQDIDTSCGSSLIPTTSASGVLNSAVEVEAMMKLGVQALTQSFSTLSVQEQIFQQLIMGTGTVLTANRAAAANILQATLSFAQGRAASSRGRRLWIQCGENSKSGIASASDPDPEGKPLPTRYLYNTIQKRKLGGILPVLAPLYPTACLPNYRAYVDGSVMVLCSGFWNTYATAGSRRPIASTDTLSSVERNGKLIVGDSLNRIQDLASFSILHELMHWGTWDGANSYTVGDANGYKWVDIADGFSSAPAQTAQFYPFICFGTKLLRDGYSWSKDGKITGVPSS</sequence>
<comment type="caution">
    <text evidence="1">The sequence shown here is derived from an EMBL/GenBank/DDBJ whole genome shotgun (WGS) entry which is preliminary data.</text>
</comment>
<evidence type="ECO:0000313" key="2">
    <source>
        <dbReference type="Proteomes" id="UP001143910"/>
    </source>
</evidence>
<gene>
    <name evidence="1" type="ORF">NQ176_g2426</name>
</gene>
<protein>
    <submittedName>
        <fullName evidence="1">Uncharacterized protein</fullName>
    </submittedName>
</protein>
<reference evidence="1" key="1">
    <citation type="submission" date="2022-08" db="EMBL/GenBank/DDBJ databases">
        <title>Genome Sequence of Lecanicillium fungicola.</title>
        <authorList>
            <person name="Buettner E."/>
        </authorList>
    </citation>
    <scope>NUCLEOTIDE SEQUENCE</scope>
    <source>
        <strain evidence="1">Babe33</strain>
    </source>
</reference>